<keyword evidence="1" id="KW-0175">Coiled coil</keyword>
<protein>
    <recommendedName>
        <fullName evidence="4">Accessory factor UbiK family protein</fullName>
    </recommendedName>
</protein>
<dbReference type="Proteomes" id="UP000515317">
    <property type="component" value="Chromosome"/>
</dbReference>
<proteinExistence type="predicted"/>
<name>A0A6S6QIP4_9HYPH</name>
<accession>A0A6S6QIP4</accession>
<dbReference type="EMBL" id="AP023361">
    <property type="protein sequence ID" value="BCJ90114.1"/>
    <property type="molecule type" value="Genomic_DNA"/>
</dbReference>
<organism evidence="2 3">
    <name type="scientific">Terrihabitans soli</name>
    <dbReference type="NCBI Taxonomy" id="708113"/>
    <lineage>
        <taxon>Bacteria</taxon>
        <taxon>Pseudomonadati</taxon>
        <taxon>Pseudomonadota</taxon>
        <taxon>Alphaproteobacteria</taxon>
        <taxon>Hyphomicrobiales</taxon>
        <taxon>Terrihabitans</taxon>
    </lineage>
</organism>
<dbReference type="InterPro" id="IPR007475">
    <property type="entry name" value="UbiK"/>
</dbReference>
<gene>
    <name evidence="2" type="ORF">IZ6_08490</name>
</gene>
<feature type="coiled-coil region" evidence="1">
    <location>
        <begin position="53"/>
        <end position="80"/>
    </location>
</feature>
<dbReference type="RefSeq" id="WP_222876767.1">
    <property type="nucleotide sequence ID" value="NZ_AP023361.1"/>
</dbReference>
<evidence type="ECO:0000256" key="1">
    <source>
        <dbReference type="SAM" id="Coils"/>
    </source>
</evidence>
<evidence type="ECO:0000313" key="3">
    <source>
        <dbReference type="Proteomes" id="UP000515317"/>
    </source>
</evidence>
<keyword evidence="3" id="KW-1185">Reference proteome</keyword>
<dbReference type="Pfam" id="PF04380">
    <property type="entry name" value="BMFP"/>
    <property type="match status" value="1"/>
</dbReference>
<evidence type="ECO:0000313" key="2">
    <source>
        <dbReference type="EMBL" id="BCJ90114.1"/>
    </source>
</evidence>
<dbReference type="AlphaFoldDB" id="A0A6S6QIP4"/>
<evidence type="ECO:0008006" key="4">
    <source>
        <dbReference type="Google" id="ProtNLM"/>
    </source>
</evidence>
<reference evidence="2 3" key="1">
    <citation type="submission" date="2020-08" db="EMBL/GenBank/DDBJ databases">
        <title>Genome sequence of Rhizobiales bacterium strain IZ6.</title>
        <authorList>
            <person name="Nakai R."/>
            <person name="Naganuma T."/>
        </authorList>
    </citation>
    <scope>NUCLEOTIDE SEQUENCE [LARGE SCALE GENOMIC DNA]</scope>
    <source>
        <strain evidence="2 3">IZ6</strain>
    </source>
</reference>
<sequence length="103" mass="11049">MTQNSNRLFDGLGKLMTDAAGVADNLKREIDTVVRSQAERILGELDLVKREEFEAARDLAANARAESERLAARVAALEAQISAFAGSDSEASSKAKARKNPSS</sequence>
<dbReference type="KEGG" id="tso:IZ6_08490"/>